<dbReference type="InterPro" id="IPR052710">
    <property type="entry name" value="CAAX_protease"/>
</dbReference>
<dbReference type="EMBL" id="CAFAAI010000165">
    <property type="protein sequence ID" value="CAB4800653.1"/>
    <property type="molecule type" value="Genomic_DNA"/>
</dbReference>
<dbReference type="PANTHER" id="PTHR36435:SF1">
    <property type="entry name" value="CAAX AMINO TERMINAL PROTEASE FAMILY PROTEIN"/>
    <property type="match status" value="1"/>
</dbReference>
<dbReference type="GO" id="GO:0080120">
    <property type="term" value="P:CAAX-box protein maturation"/>
    <property type="evidence" value="ECO:0007669"/>
    <property type="project" value="UniProtKB-ARBA"/>
</dbReference>
<name>A0A6J6XXW5_9ZZZZ</name>
<feature type="transmembrane region" description="Helical" evidence="1">
    <location>
        <begin position="110"/>
        <end position="131"/>
    </location>
</feature>
<feature type="domain" description="CAAX prenyl protease 2/Lysostaphin resistance protein A-like" evidence="2">
    <location>
        <begin position="158"/>
        <end position="246"/>
    </location>
</feature>
<dbReference type="GO" id="GO:0004175">
    <property type="term" value="F:endopeptidase activity"/>
    <property type="evidence" value="ECO:0007669"/>
    <property type="project" value="UniProtKB-ARBA"/>
</dbReference>
<organism evidence="3">
    <name type="scientific">freshwater metagenome</name>
    <dbReference type="NCBI Taxonomy" id="449393"/>
    <lineage>
        <taxon>unclassified sequences</taxon>
        <taxon>metagenomes</taxon>
        <taxon>ecological metagenomes</taxon>
    </lineage>
</organism>
<evidence type="ECO:0000259" key="2">
    <source>
        <dbReference type="Pfam" id="PF02517"/>
    </source>
</evidence>
<dbReference type="InterPro" id="IPR003675">
    <property type="entry name" value="Rce1/LyrA-like_dom"/>
</dbReference>
<feature type="transmembrane region" description="Helical" evidence="1">
    <location>
        <begin position="30"/>
        <end position="55"/>
    </location>
</feature>
<accession>A0A6J6XXW5</accession>
<gene>
    <name evidence="3" type="ORF">UFOPK2992_01003</name>
</gene>
<keyword evidence="1" id="KW-1133">Transmembrane helix</keyword>
<sequence length="254" mass="27059">MTPVSQRRPIRALSDSTAAEHSSSAAGLTVGIAVLAWMGGWVAGNLLASAVLGISGKADTAAAARPVWLNASMAVALWVPQLAALIVVSRAFASGHVGRDYSIRFATRDLLGIPIGVLSQVALLPLIYWPLQHVWPDTFADKQLEQNARDLYDRANGVWVVVLILMVVVGAPIVEEFVYRGLLQGATRRRFGAVSSVLVVAAFFALIHFRPVEYPGLFAFGLVLGCCAALTNRLGMGIVSHMAFNATALVLVAR</sequence>
<feature type="transmembrane region" description="Helical" evidence="1">
    <location>
        <begin position="215"/>
        <end position="235"/>
    </location>
</feature>
<protein>
    <submittedName>
        <fullName evidence="3">Unannotated protein</fullName>
    </submittedName>
</protein>
<evidence type="ECO:0000313" key="3">
    <source>
        <dbReference type="EMBL" id="CAB4800653.1"/>
    </source>
</evidence>
<evidence type="ECO:0000256" key="1">
    <source>
        <dbReference type="SAM" id="Phobius"/>
    </source>
</evidence>
<reference evidence="3" key="1">
    <citation type="submission" date="2020-05" db="EMBL/GenBank/DDBJ databases">
        <authorList>
            <person name="Chiriac C."/>
            <person name="Salcher M."/>
            <person name="Ghai R."/>
            <person name="Kavagutti S V."/>
        </authorList>
    </citation>
    <scope>NUCLEOTIDE SEQUENCE</scope>
</reference>
<keyword evidence="1" id="KW-0472">Membrane</keyword>
<dbReference type="Pfam" id="PF02517">
    <property type="entry name" value="Rce1-like"/>
    <property type="match status" value="1"/>
</dbReference>
<feature type="transmembrane region" description="Helical" evidence="1">
    <location>
        <begin position="158"/>
        <end position="179"/>
    </location>
</feature>
<dbReference type="PANTHER" id="PTHR36435">
    <property type="entry name" value="SLR1288 PROTEIN"/>
    <property type="match status" value="1"/>
</dbReference>
<proteinExistence type="predicted"/>
<feature type="transmembrane region" description="Helical" evidence="1">
    <location>
        <begin position="67"/>
        <end position="89"/>
    </location>
</feature>
<dbReference type="AlphaFoldDB" id="A0A6J6XXW5"/>
<keyword evidence="1" id="KW-0812">Transmembrane</keyword>
<feature type="transmembrane region" description="Helical" evidence="1">
    <location>
        <begin position="191"/>
        <end position="209"/>
    </location>
</feature>